<dbReference type="KEGG" id="piv:NCTC13079_01117"/>
<keyword evidence="10" id="KW-1185">Reference proteome</keyword>
<dbReference type="GO" id="GO:0050661">
    <property type="term" value="F:NADP binding"/>
    <property type="evidence" value="ECO:0007669"/>
    <property type="project" value="UniProtKB-UniRule"/>
</dbReference>
<keyword evidence="2 6" id="KW-0662">Pyridine nucleotide biosynthesis</keyword>
<dbReference type="InterPro" id="IPR011182">
    <property type="entry name" value="L-Asp_DH"/>
</dbReference>
<keyword evidence="5 6" id="KW-0520">NAD</keyword>
<dbReference type="EMBL" id="LR134523">
    <property type="protein sequence ID" value="VEJ35928.1"/>
    <property type="molecule type" value="Genomic_DNA"/>
</dbReference>
<keyword evidence="3 6" id="KW-0521">NADP</keyword>
<comment type="catalytic activity">
    <reaction evidence="6">
        <text>L-aspartate + NAD(+) + H2O = oxaloacetate + NH4(+) + NADH + H(+)</text>
        <dbReference type="Rhea" id="RHEA:11788"/>
        <dbReference type="ChEBI" id="CHEBI:15377"/>
        <dbReference type="ChEBI" id="CHEBI:15378"/>
        <dbReference type="ChEBI" id="CHEBI:16452"/>
        <dbReference type="ChEBI" id="CHEBI:28938"/>
        <dbReference type="ChEBI" id="CHEBI:29991"/>
        <dbReference type="ChEBI" id="CHEBI:57540"/>
        <dbReference type="ChEBI" id="CHEBI:57945"/>
        <dbReference type="EC" id="1.4.1.21"/>
    </reaction>
</comment>
<comment type="similarity">
    <text evidence="1 6">Belongs to the L-aspartate dehydrogenase family.</text>
</comment>
<dbReference type="RefSeq" id="WP_126465678.1">
    <property type="nucleotide sequence ID" value="NZ_JAUSWF010000003.1"/>
</dbReference>
<dbReference type="PIRSF" id="PIRSF005227">
    <property type="entry name" value="Asp_dh_NAD_syn"/>
    <property type="match status" value="1"/>
</dbReference>
<dbReference type="InterPro" id="IPR002811">
    <property type="entry name" value="Asp_DH"/>
</dbReference>
<dbReference type="AlphaFoldDB" id="A0A448V2E0"/>
<feature type="domain" description="Aspartate dehydrogenase" evidence="7">
    <location>
        <begin position="166"/>
        <end position="252"/>
    </location>
</feature>
<comment type="function">
    <text evidence="6">Specifically catalyzes the NAD or NADP-dependent dehydrogenation of L-aspartate to iminoaspartate.</text>
</comment>
<dbReference type="PANTHER" id="PTHR31873:SF6">
    <property type="entry name" value="ASPARTATE DEHYDROGENASE DOMAIN-CONTAINING PROTEIN"/>
    <property type="match status" value="1"/>
</dbReference>
<feature type="active site" evidence="6">
    <location>
        <position position="218"/>
    </location>
</feature>
<feature type="binding site" evidence="6">
    <location>
        <position position="188"/>
    </location>
    <ligand>
        <name>NAD(+)</name>
        <dbReference type="ChEBI" id="CHEBI:57540"/>
    </ligand>
</feature>
<proteinExistence type="inferred from homology"/>
<keyword evidence="4 6" id="KW-0560">Oxidoreductase</keyword>
<evidence type="ECO:0000256" key="6">
    <source>
        <dbReference type="HAMAP-Rule" id="MF_01265"/>
    </source>
</evidence>
<dbReference type="InterPro" id="IPR020626">
    <property type="entry name" value="Asp_DH_prok"/>
</dbReference>
<accession>A0A448V2E0</accession>
<dbReference type="GO" id="GO:0016639">
    <property type="term" value="F:oxidoreductase activity, acting on the CH-NH2 group of donors, NAD or NADP as acceptor"/>
    <property type="evidence" value="ECO:0007669"/>
    <property type="project" value="UniProtKB-UniRule"/>
</dbReference>
<dbReference type="SUPFAM" id="SSF51735">
    <property type="entry name" value="NAD(P)-binding Rossmann-fold domains"/>
    <property type="match status" value="1"/>
</dbReference>
<reference evidence="9 10" key="1">
    <citation type="submission" date="2018-12" db="EMBL/GenBank/DDBJ databases">
        <authorList>
            <consortium name="Pathogen Informatics"/>
        </authorList>
    </citation>
    <scope>NUCLEOTIDE SEQUENCE [LARGE SCALE GENOMIC DNA]</scope>
    <source>
        <strain evidence="9 10">NCTC13079</strain>
    </source>
</reference>
<dbReference type="Proteomes" id="UP000269544">
    <property type="component" value="Chromosome"/>
</dbReference>
<name>A0A448V2E0_9FIRM</name>
<feature type="domain" description="Aspartate/homoserine dehydrogenase NAD-binding" evidence="8">
    <location>
        <begin position="8"/>
        <end position="120"/>
    </location>
</feature>
<evidence type="ECO:0000259" key="8">
    <source>
        <dbReference type="Pfam" id="PF03447"/>
    </source>
</evidence>
<organism evidence="9 10">
    <name type="scientific">Aedoeadaptatus ivorii</name>
    <dbReference type="NCBI Taxonomy" id="54006"/>
    <lineage>
        <taxon>Bacteria</taxon>
        <taxon>Bacillati</taxon>
        <taxon>Bacillota</taxon>
        <taxon>Tissierellia</taxon>
        <taxon>Tissierellales</taxon>
        <taxon>Peptoniphilaceae</taxon>
        <taxon>Aedoeadaptatus</taxon>
    </lineage>
</organism>
<dbReference type="InterPro" id="IPR036291">
    <property type="entry name" value="NAD(P)-bd_dom_sf"/>
</dbReference>
<dbReference type="NCBIfam" id="NF009828">
    <property type="entry name" value="PRK13303.1-3"/>
    <property type="match status" value="1"/>
</dbReference>
<evidence type="ECO:0000256" key="4">
    <source>
        <dbReference type="ARBA" id="ARBA00023002"/>
    </source>
</evidence>
<comment type="pathway">
    <text evidence="6">Cofactor biosynthesis; NAD(+) biosynthesis; iminoaspartate from L-aspartate (dehydrogenase route): step 1/1.</text>
</comment>
<dbReference type="GO" id="GO:0033735">
    <property type="term" value="F:aspartate dehydrogenase [NAD(P)+] activity"/>
    <property type="evidence" value="ECO:0007669"/>
    <property type="project" value="UniProtKB-EC"/>
</dbReference>
<dbReference type="GO" id="GO:0009435">
    <property type="term" value="P:NAD+ biosynthetic process"/>
    <property type="evidence" value="ECO:0007669"/>
    <property type="project" value="UniProtKB-UniRule"/>
</dbReference>
<dbReference type="Gene3D" id="3.40.50.720">
    <property type="entry name" value="NAD(P)-binding Rossmann-like Domain"/>
    <property type="match status" value="1"/>
</dbReference>
<dbReference type="Pfam" id="PF03447">
    <property type="entry name" value="NAD_binding_3"/>
    <property type="match status" value="1"/>
</dbReference>
<evidence type="ECO:0000313" key="10">
    <source>
        <dbReference type="Proteomes" id="UP000269544"/>
    </source>
</evidence>
<gene>
    <name evidence="6 9" type="primary">nadX</name>
    <name evidence="9" type="ORF">NCTC13079_01117</name>
</gene>
<feature type="binding site" evidence="6">
    <location>
        <position position="123"/>
    </location>
    <ligand>
        <name>NAD(+)</name>
        <dbReference type="ChEBI" id="CHEBI:57540"/>
    </ligand>
</feature>
<dbReference type="PANTHER" id="PTHR31873">
    <property type="entry name" value="L-ASPARTATE DEHYDROGENASE-RELATED"/>
    <property type="match status" value="1"/>
</dbReference>
<evidence type="ECO:0000256" key="5">
    <source>
        <dbReference type="ARBA" id="ARBA00023027"/>
    </source>
</evidence>
<comment type="catalytic activity">
    <reaction evidence="6">
        <text>L-aspartate + NADP(+) + H2O = oxaloacetate + NH4(+) + NADPH + H(+)</text>
        <dbReference type="Rhea" id="RHEA:11784"/>
        <dbReference type="ChEBI" id="CHEBI:15377"/>
        <dbReference type="ChEBI" id="CHEBI:15378"/>
        <dbReference type="ChEBI" id="CHEBI:16452"/>
        <dbReference type="ChEBI" id="CHEBI:28938"/>
        <dbReference type="ChEBI" id="CHEBI:29991"/>
        <dbReference type="ChEBI" id="CHEBI:57783"/>
        <dbReference type="ChEBI" id="CHEBI:58349"/>
        <dbReference type="EC" id="1.4.1.21"/>
    </reaction>
</comment>
<dbReference type="OrthoDB" id="1906017at2"/>
<evidence type="ECO:0000259" key="7">
    <source>
        <dbReference type="Pfam" id="PF01958"/>
    </source>
</evidence>
<dbReference type="SUPFAM" id="SSF55347">
    <property type="entry name" value="Glyceraldehyde-3-phosphate dehydrogenase-like, C-terminal domain"/>
    <property type="match status" value="1"/>
</dbReference>
<evidence type="ECO:0000313" key="9">
    <source>
        <dbReference type="EMBL" id="VEJ35928.1"/>
    </source>
</evidence>
<dbReference type="EC" id="1.4.1.21" evidence="6"/>
<protein>
    <recommendedName>
        <fullName evidence="6">L-aspartate dehydrogenase</fullName>
        <ecNumber evidence="6">1.4.1.21</ecNumber>
    </recommendedName>
</protein>
<comment type="miscellaneous">
    <text evidence="6">The iminoaspartate product is unstable in aqueous solution and can decompose to oxaloacetate and ammonia.</text>
</comment>
<sequence>MKKISIIGYGALGKILTRAVLEKLEYAYEIAGIYDQAKIDAPQAGAKPIHVYTTFEELLKDDADIVVEIAGVGAVRAYGQKVLAAKKDLIITSVGALADDRLYVDLRKAAEKNGRRIHIPSGAVGGFDIIRTIALMGGADVEIESTKAPKSLNGAPYLEERVLPADEKREIFAGDARAAIAGFPKNTNVAVATAITGVGVEKTRVRIISDPEAAGNTHRIHAENERAAADIAITSKPDPANPKSSVTAAWSVAALLADLASPVRFF</sequence>
<dbReference type="HAMAP" id="MF_01265">
    <property type="entry name" value="NadX"/>
    <property type="match status" value="1"/>
</dbReference>
<evidence type="ECO:0000256" key="1">
    <source>
        <dbReference type="ARBA" id="ARBA00008331"/>
    </source>
</evidence>
<dbReference type="GO" id="GO:0051287">
    <property type="term" value="F:NAD binding"/>
    <property type="evidence" value="ECO:0007669"/>
    <property type="project" value="UniProtKB-UniRule"/>
</dbReference>
<dbReference type="Pfam" id="PF01958">
    <property type="entry name" value="Asp_DH_C"/>
    <property type="match status" value="1"/>
</dbReference>
<dbReference type="UniPathway" id="UPA00253">
    <property type="reaction ID" value="UER00456"/>
</dbReference>
<evidence type="ECO:0000256" key="3">
    <source>
        <dbReference type="ARBA" id="ARBA00022857"/>
    </source>
</evidence>
<dbReference type="Gene3D" id="3.30.360.10">
    <property type="entry name" value="Dihydrodipicolinate Reductase, domain 2"/>
    <property type="match status" value="1"/>
</dbReference>
<evidence type="ECO:0000256" key="2">
    <source>
        <dbReference type="ARBA" id="ARBA00022642"/>
    </source>
</evidence>
<dbReference type="InterPro" id="IPR005106">
    <property type="entry name" value="Asp/hSer_DH_NAD-bd"/>
</dbReference>